<protein>
    <submittedName>
        <fullName evidence="1">RSAM-modified peptide</fullName>
    </submittedName>
    <submittedName>
        <fullName evidence="2">TIGR04149 family rSAM-modified RiPP</fullName>
    </submittedName>
</protein>
<dbReference type="NCBIfam" id="TIGR04149">
    <property type="entry name" value="GG_sam_targ_CFB"/>
    <property type="match status" value="1"/>
</dbReference>
<dbReference type="RefSeq" id="WP_008767070.1">
    <property type="nucleotide sequence ID" value="NZ_BAABXH010000002.1"/>
</dbReference>
<dbReference type="HOGENOM" id="CLU_1529648_0_0_10"/>
<accession>A0A1H7SD28</accession>
<gene>
    <name evidence="1" type="ORF">GAN59_08415</name>
    <name evidence="2" type="ORF">PO127_02315</name>
</gene>
<evidence type="ECO:0000313" key="3">
    <source>
        <dbReference type="Proteomes" id="UP000488521"/>
    </source>
</evidence>
<accession>I0PZB7</accession>
<evidence type="ECO:0000313" key="2">
    <source>
        <dbReference type="EMBL" id="MDC2234582.1"/>
    </source>
</evidence>
<dbReference type="EMBL" id="JAQNVG010000003">
    <property type="protein sequence ID" value="MDC2234582.1"/>
    <property type="molecule type" value="Genomic_DNA"/>
</dbReference>
<dbReference type="Proteomes" id="UP000488521">
    <property type="component" value="Unassembled WGS sequence"/>
</dbReference>
<dbReference type="EMBL" id="WCRS01000004">
    <property type="protein sequence ID" value="KAB4475482.1"/>
    <property type="molecule type" value="Genomic_DNA"/>
</dbReference>
<reference evidence="2" key="2">
    <citation type="submission" date="2022-10" db="EMBL/GenBank/DDBJ databases">
        <title>Human gut microbiome strain richness.</title>
        <authorList>
            <person name="Chen-Liaw A."/>
        </authorList>
    </citation>
    <scope>NUCLEOTIDE SEQUENCE</scope>
    <source>
        <strain evidence="2">1001283st1_A3_1001283B150304_161114</strain>
    </source>
</reference>
<dbReference type="Proteomes" id="UP001217776">
    <property type="component" value="Unassembled WGS sequence"/>
</dbReference>
<organism evidence="1 3">
    <name type="scientific">Bacteroides thetaiotaomicron</name>
    <dbReference type="NCBI Taxonomy" id="818"/>
    <lineage>
        <taxon>Bacteria</taxon>
        <taxon>Pseudomonadati</taxon>
        <taxon>Bacteroidota</taxon>
        <taxon>Bacteroidia</taxon>
        <taxon>Bacteroidales</taxon>
        <taxon>Bacteroidaceae</taxon>
        <taxon>Bacteroides</taxon>
    </lineage>
</organism>
<name>I0PZB7_BACT4</name>
<sequence>MRKLKKISLKELEKEAICLDESELRLYMGGYDPNDCWWRCIAYINSCGSNYSADDAMEMAREYYGHCGSAFNENKYGFTGSSSDNRQCFNYFFGSGVDCGSSSREIFVFNPNLMEGMGISPSGEYHAIVITRHEGSVMEYFDPQNRTYGQITQEQLDDYTARNGKSSFFRAGRSS</sequence>
<dbReference type="AlphaFoldDB" id="I0PZB7"/>
<evidence type="ECO:0000313" key="1">
    <source>
        <dbReference type="EMBL" id="KAB4475482.1"/>
    </source>
</evidence>
<comment type="caution">
    <text evidence="1">The sequence shown here is derived from an EMBL/GenBank/DDBJ whole genome shotgun (WGS) entry which is preliminary data.</text>
</comment>
<dbReference type="InterPro" id="IPR026408">
    <property type="entry name" value="GG_sam_targ_CFB"/>
</dbReference>
<proteinExistence type="predicted"/>
<reference evidence="1 3" key="1">
    <citation type="journal article" date="2019" name="Nat. Med.">
        <title>A library of human gut bacterial isolates paired with longitudinal multiomics data enables mechanistic microbiome research.</title>
        <authorList>
            <person name="Poyet M."/>
            <person name="Groussin M."/>
            <person name="Gibbons S.M."/>
            <person name="Avila-Pacheco J."/>
            <person name="Jiang X."/>
            <person name="Kearney S.M."/>
            <person name="Perrotta A.R."/>
            <person name="Berdy B."/>
            <person name="Zhao S."/>
            <person name="Lieberman T.D."/>
            <person name="Swanson P.K."/>
            <person name="Smith M."/>
            <person name="Roesemann S."/>
            <person name="Alexander J.E."/>
            <person name="Rich S.A."/>
            <person name="Livny J."/>
            <person name="Vlamakis H."/>
            <person name="Clish C."/>
            <person name="Bullock K."/>
            <person name="Deik A."/>
            <person name="Scott J."/>
            <person name="Pierce K.A."/>
            <person name="Xavier R.J."/>
            <person name="Alm E.J."/>
        </authorList>
    </citation>
    <scope>NUCLEOTIDE SEQUENCE [LARGE SCALE GENOMIC DNA]</scope>
    <source>
        <strain evidence="1 3">BIOML-A156</strain>
    </source>
</reference>